<protein>
    <submittedName>
        <fullName evidence="2">Glutamate synthase [NADPH] small chain</fullName>
        <ecNumber evidence="2">1.4.1.13</ecNumber>
    </submittedName>
</protein>
<dbReference type="GO" id="GO:0004355">
    <property type="term" value="F:glutamate synthase (NADPH) activity"/>
    <property type="evidence" value="ECO:0007669"/>
    <property type="project" value="UniProtKB-EC"/>
</dbReference>
<organism evidence="2 3">
    <name type="scientific">Staphylococcus aureus</name>
    <dbReference type="NCBI Taxonomy" id="1280"/>
    <lineage>
        <taxon>Bacteria</taxon>
        <taxon>Bacillati</taxon>
        <taxon>Bacillota</taxon>
        <taxon>Bacilli</taxon>
        <taxon>Bacillales</taxon>
        <taxon>Staphylococcaceae</taxon>
        <taxon>Staphylococcus</taxon>
    </lineage>
</organism>
<dbReference type="SUPFAM" id="SSF46548">
    <property type="entry name" value="alpha-helical ferredoxin"/>
    <property type="match status" value="1"/>
</dbReference>
<evidence type="ECO:0000313" key="3">
    <source>
        <dbReference type="Proteomes" id="UP000255091"/>
    </source>
</evidence>
<dbReference type="Pfam" id="PF14691">
    <property type="entry name" value="Fer4_20"/>
    <property type="match status" value="1"/>
</dbReference>
<feature type="domain" description="Dihydroprymidine dehydrogenase" evidence="1">
    <location>
        <begin position="25"/>
        <end position="140"/>
    </location>
</feature>
<dbReference type="Proteomes" id="UP000255091">
    <property type="component" value="Unassembled WGS sequence"/>
</dbReference>
<dbReference type="PRINTS" id="PR00419">
    <property type="entry name" value="ADXRDTASE"/>
</dbReference>
<dbReference type="GO" id="GO:0051536">
    <property type="term" value="F:iron-sulfur cluster binding"/>
    <property type="evidence" value="ECO:0007669"/>
    <property type="project" value="InterPro"/>
</dbReference>
<dbReference type="EMBL" id="UHAP01000001">
    <property type="protein sequence ID" value="SUK31560.1"/>
    <property type="molecule type" value="Genomic_DNA"/>
</dbReference>
<dbReference type="PANTHER" id="PTHR43100:SF1">
    <property type="entry name" value="GLUTAMATE SYNTHASE [NADPH] SMALL CHAIN"/>
    <property type="match status" value="1"/>
</dbReference>
<dbReference type="Pfam" id="PF13450">
    <property type="entry name" value="NAD_binding_8"/>
    <property type="match status" value="1"/>
</dbReference>
<evidence type="ECO:0000313" key="2">
    <source>
        <dbReference type="EMBL" id="SUK31560.1"/>
    </source>
</evidence>
<gene>
    <name evidence="2" type="primary">gltD_1</name>
    <name evidence="2" type="ORF">NCTC6133_00508</name>
</gene>
<accession>A0A380DJX8</accession>
<dbReference type="EC" id="1.4.1.13" evidence="2"/>
<dbReference type="PANTHER" id="PTHR43100">
    <property type="entry name" value="GLUTAMATE SYNTHASE [NADPH] SMALL CHAIN"/>
    <property type="match status" value="1"/>
</dbReference>
<sequence length="222" mass="25188">MGEFKGFMKYDKQYLGELSLVDRLKHHKAYQQRFTKEDASIQGARCMDCGTPFCQTGQQYGRETIGCPIGNYIPEWNDLVYHQDFKTAYERLSETNNFPDFTGRVCPAPCESACVMKINRESIAIKGIERTIIDEAFENGWVAPKVPSRRRDEKVAIVGSGPAGLTAAEELNLLGYQVTIYERARESGGLLMYGIPNMKLDKDVVRRRIKLMEKRALLSLMG</sequence>
<dbReference type="AlphaFoldDB" id="A0A380DJX8"/>
<name>A0A380DJX8_STAAU</name>
<dbReference type="Gene3D" id="1.10.1060.10">
    <property type="entry name" value="Alpha-helical ferredoxin"/>
    <property type="match status" value="1"/>
</dbReference>
<dbReference type="InterPro" id="IPR028261">
    <property type="entry name" value="DPD_II"/>
</dbReference>
<dbReference type="InterPro" id="IPR051394">
    <property type="entry name" value="Glutamate_Synthase"/>
</dbReference>
<dbReference type="InterPro" id="IPR009051">
    <property type="entry name" value="Helical_ferredxn"/>
</dbReference>
<dbReference type="Gene3D" id="3.50.50.60">
    <property type="entry name" value="FAD/NAD(P)-binding domain"/>
    <property type="match status" value="1"/>
</dbReference>
<keyword evidence="2" id="KW-0560">Oxidoreductase</keyword>
<evidence type="ECO:0000259" key="1">
    <source>
        <dbReference type="Pfam" id="PF14691"/>
    </source>
</evidence>
<dbReference type="SUPFAM" id="SSF51971">
    <property type="entry name" value="Nucleotide-binding domain"/>
    <property type="match status" value="1"/>
</dbReference>
<reference evidence="2 3" key="1">
    <citation type="submission" date="2018-06" db="EMBL/GenBank/DDBJ databases">
        <authorList>
            <consortium name="Pathogen Informatics"/>
            <person name="Doyle S."/>
        </authorList>
    </citation>
    <scope>NUCLEOTIDE SEQUENCE [LARGE SCALE GENOMIC DNA]</scope>
    <source>
        <strain evidence="2 3">NCTC6133</strain>
    </source>
</reference>
<proteinExistence type="predicted"/>
<dbReference type="InterPro" id="IPR036188">
    <property type="entry name" value="FAD/NAD-bd_sf"/>
</dbReference>